<evidence type="ECO:0000313" key="2">
    <source>
        <dbReference type="Proteomes" id="UP000002640"/>
    </source>
</evidence>
<organism evidence="1 2">
    <name type="scientific">Phytophthora sojae (strain P6497)</name>
    <name type="common">Soybean stem and root rot agent</name>
    <name type="synonym">Phytophthora megasperma f. sp. glycines</name>
    <dbReference type="NCBI Taxonomy" id="1094619"/>
    <lineage>
        <taxon>Eukaryota</taxon>
        <taxon>Sar</taxon>
        <taxon>Stramenopiles</taxon>
        <taxon>Oomycota</taxon>
        <taxon>Peronosporomycetes</taxon>
        <taxon>Peronosporales</taxon>
        <taxon>Peronosporaceae</taxon>
        <taxon>Phytophthora</taxon>
    </lineage>
</organism>
<proteinExistence type="predicted"/>
<dbReference type="EMBL" id="JH159156">
    <property type="protein sequence ID" value="EGZ13993.1"/>
    <property type="molecule type" value="Genomic_DNA"/>
</dbReference>
<dbReference type="KEGG" id="psoj:PHYSODRAFT_510666"/>
<protein>
    <recommendedName>
        <fullName evidence="3">BED-type domain-containing protein</fullName>
    </recommendedName>
</protein>
<reference evidence="1 2" key="1">
    <citation type="journal article" date="2006" name="Science">
        <title>Phytophthora genome sequences uncover evolutionary origins and mechanisms of pathogenesis.</title>
        <authorList>
            <person name="Tyler B.M."/>
            <person name="Tripathy S."/>
            <person name="Zhang X."/>
            <person name="Dehal P."/>
            <person name="Jiang R.H."/>
            <person name="Aerts A."/>
            <person name="Arredondo F.D."/>
            <person name="Baxter L."/>
            <person name="Bensasson D."/>
            <person name="Beynon J.L."/>
            <person name="Chapman J."/>
            <person name="Damasceno C.M."/>
            <person name="Dorrance A.E."/>
            <person name="Dou D."/>
            <person name="Dickerman A.W."/>
            <person name="Dubchak I.L."/>
            <person name="Garbelotto M."/>
            <person name="Gijzen M."/>
            <person name="Gordon S.G."/>
            <person name="Govers F."/>
            <person name="Grunwald N.J."/>
            <person name="Huang W."/>
            <person name="Ivors K.L."/>
            <person name="Jones R.W."/>
            <person name="Kamoun S."/>
            <person name="Krampis K."/>
            <person name="Lamour K.H."/>
            <person name="Lee M.K."/>
            <person name="McDonald W.H."/>
            <person name="Medina M."/>
            <person name="Meijer H.J."/>
            <person name="Nordberg E.K."/>
            <person name="Maclean D.J."/>
            <person name="Ospina-Giraldo M.D."/>
            <person name="Morris P.F."/>
            <person name="Phuntumart V."/>
            <person name="Putnam N.H."/>
            <person name="Rash S."/>
            <person name="Rose J.K."/>
            <person name="Sakihama Y."/>
            <person name="Salamov A.A."/>
            <person name="Savidor A."/>
            <person name="Scheuring C.F."/>
            <person name="Smith B.M."/>
            <person name="Sobral B.W."/>
            <person name="Terry A."/>
            <person name="Torto-Alalibo T.A."/>
            <person name="Win J."/>
            <person name="Xu Z."/>
            <person name="Zhang H."/>
            <person name="Grigoriev I.V."/>
            <person name="Rokhsar D.S."/>
            <person name="Boore J.L."/>
        </authorList>
    </citation>
    <scope>NUCLEOTIDE SEQUENCE [LARGE SCALE GENOMIC DNA]</scope>
    <source>
        <strain evidence="1 2">P6497</strain>
    </source>
</reference>
<dbReference type="PANTHER" id="PTHR40866">
    <property type="entry name" value="BED-TYPE DOMAIN-CONTAINING PROTEIN"/>
    <property type="match status" value="1"/>
</dbReference>
<accession>G4ZRV6</accession>
<evidence type="ECO:0000313" key="1">
    <source>
        <dbReference type="EMBL" id="EGZ13993.1"/>
    </source>
</evidence>
<dbReference type="Proteomes" id="UP000002640">
    <property type="component" value="Unassembled WGS sequence"/>
</dbReference>
<dbReference type="RefSeq" id="XP_009531422.1">
    <property type="nucleotide sequence ID" value="XM_009533127.1"/>
</dbReference>
<gene>
    <name evidence="1" type="ORF">PHYSODRAFT_510666</name>
</gene>
<dbReference type="AlphaFoldDB" id="G4ZRV6"/>
<dbReference type="InterPro" id="IPR012337">
    <property type="entry name" value="RNaseH-like_sf"/>
</dbReference>
<dbReference type="InParanoid" id="G4ZRV6"/>
<evidence type="ECO:0008006" key="3">
    <source>
        <dbReference type="Google" id="ProtNLM"/>
    </source>
</evidence>
<keyword evidence="2" id="KW-1185">Reference proteome</keyword>
<sequence>MLAKVKKITGQSEPPSFLVQCIRCLPKPLSHKLGCSLRFTKKSREGFMCLTCTKTCTSAHGYTNLITHLPTNHPTYLEDASQAAKERNSLRLRVVDDNMRTIFRWREWVLPSTLGIVIDGSTFNGRHYISTSPSFCPLDVVVNLGVQRLFDLIAYTLSRYNKPYEAVNFMVTDNHSVNQYVGSREGALLMVDCASHRFHLAGSDYLTGYETLLTRIHALMTKLRNIKDRAILRRVTELSSLLRNGTRWSSTHAMAQRYTKLGLALKELK</sequence>
<dbReference type="GeneID" id="20659147"/>
<dbReference type="SUPFAM" id="SSF53098">
    <property type="entry name" value="Ribonuclease H-like"/>
    <property type="match status" value="1"/>
</dbReference>
<name>G4ZRV6_PHYSP</name>
<dbReference type="PANTHER" id="PTHR40866:SF1">
    <property type="entry name" value="BED-TYPE DOMAIN-CONTAINING PROTEIN"/>
    <property type="match status" value="1"/>
</dbReference>